<comment type="caution">
    <text evidence="9">Lacks conserved residue(s) required for the propagation of feature annotation.</text>
</comment>
<evidence type="ECO:0000313" key="16">
    <source>
        <dbReference type="Proteomes" id="UP000289886"/>
    </source>
</evidence>
<feature type="domain" description="VWFC" evidence="12">
    <location>
        <begin position="1272"/>
        <end position="1336"/>
    </location>
</feature>
<dbReference type="InterPro" id="IPR002227">
    <property type="entry name" value="Tyrosinase_Cu-bd"/>
</dbReference>
<feature type="domain" description="BPTI/Kunitz inhibitor" evidence="13">
    <location>
        <begin position="429"/>
        <end position="482"/>
    </location>
</feature>
<feature type="domain" description="VWFC" evidence="12">
    <location>
        <begin position="1453"/>
        <end position="1512"/>
    </location>
</feature>
<keyword evidence="7" id="KW-0470">Melanin biosynthesis</keyword>
<evidence type="ECO:0000259" key="11">
    <source>
        <dbReference type="PROSITE" id="PS50026"/>
    </source>
</evidence>
<dbReference type="PROSITE" id="PS00022">
    <property type="entry name" value="EGF_1"/>
    <property type="match status" value="1"/>
</dbReference>
<evidence type="ECO:0000313" key="15">
    <source>
        <dbReference type="EMBL" id="RXM30156.1"/>
    </source>
</evidence>
<dbReference type="PRINTS" id="PR00759">
    <property type="entry name" value="BASICPTASE"/>
</dbReference>
<feature type="domain" description="VWFC" evidence="12">
    <location>
        <begin position="1912"/>
        <end position="1970"/>
    </location>
</feature>
<feature type="domain" description="VWFC" evidence="12">
    <location>
        <begin position="2723"/>
        <end position="2787"/>
    </location>
</feature>
<dbReference type="SUPFAM" id="SSF48056">
    <property type="entry name" value="Di-copper centre-containing domain"/>
    <property type="match status" value="1"/>
</dbReference>
<dbReference type="GO" id="GO:0030513">
    <property type="term" value="P:positive regulation of BMP signaling pathway"/>
    <property type="evidence" value="ECO:0007669"/>
    <property type="project" value="TreeGrafter"/>
</dbReference>
<feature type="domain" description="VWFC" evidence="12">
    <location>
        <begin position="2147"/>
        <end position="2206"/>
    </location>
</feature>
<evidence type="ECO:0000256" key="8">
    <source>
        <dbReference type="ARBA" id="ARBA00023157"/>
    </source>
</evidence>
<dbReference type="SMART" id="SM00214">
    <property type="entry name" value="VWC"/>
    <property type="match status" value="26"/>
</dbReference>
<dbReference type="InterPro" id="IPR000742">
    <property type="entry name" value="EGF"/>
</dbReference>
<dbReference type="PROSITE" id="PS50279">
    <property type="entry name" value="BPTI_KUNITZ_2"/>
    <property type="match status" value="1"/>
</dbReference>
<dbReference type="Pfam" id="PF23334">
    <property type="entry name" value="VWC2L_2nd"/>
    <property type="match status" value="9"/>
</dbReference>
<dbReference type="InterPro" id="IPR001846">
    <property type="entry name" value="VWF_type-D"/>
</dbReference>
<feature type="domain" description="VWFC" evidence="12">
    <location>
        <begin position="1336"/>
        <end position="1393"/>
    </location>
</feature>
<comment type="similarity">
    <text evidence="3">Belongs to the tyrosinase family.</text>
</comment>
<feature type="domain" description="VWFC" evidence="12">
    <location>
        <begin position="2555"/>
        <end position="2613"/>
    </location>
</feature>
<feature type="domain" description="VWFD" evidence="14">
    <location>
        <begin position="2855"/>
        <end position="3031"/>
    </location>
</feature>
<evidence type="ECO:0000256" key="7">
    <source>
        <dbReference type="ARBA" id="ARBA00023101"/>
    </source>
</evidence>
<feature type="domain" description="VWFC" evidence="12">
    <location>
        <begin position="1970"/>
        <end position="2029"/>
    </location>
</feature>
<keyword evidence="6" id="KW-0677">Repeat</keyword>
<keyword evidence="16" id="KW-1185">Reference proteome</keyword>
<feature type="domain" description="VWFC" evidence="12">
    <location>
        <begin position="2381"/>
        <end position="2440"/>
    </location>
</feature>
<dbReference type="Pfam" id="PF00093">
    <property type="entry name" value="VWC"/>
    <property type="match status" value="8"/>
</dbReference>
<feature type="domain" description="VWFC" evidence="12">
    <location>
        <begin position="1571"/>
        <end position="1629"/>
    </location>
</feature>
<dbReference type="InterPro" id="IPR052424">
    <property type="entry name" value="Kielin_Chordin-BMP_Reg"/>
</dbReference>
<dbReference type="SUPFAM" id="SSF57362">
    <property type="entry name" value="BPTI-like"/>
    <property type="match status" value="1"/>
</dbReference>
<keyword evidence="5" id="KW-0732">Signal</keyword>
<dbReference type="Gene3D" id="6.20.200.20">
    <property type="match status" value="16"/>
</dbReference>
<dbReference type="InterPro" id="IPR048287">
    <property type="entry name" value="TSPN-like_N"/>
</dbReference>
<dbReference type="InterPro" id="IPR002223">
    <property type="entry name" value="Kunitz_BPTI"/>
</dbReference>
<dbReference type="Pfam" id="PF00094">
    <property type="entry name" value="VWD"/>
    <property type="match status" value="1"/>
</dbReference>
<gene>
    <name evidence="15" type="ORF">EOD39_8116</name>
</gene>
<dbReference type="GO" id="GO:0042438">
    <property type="term" value="P:melanin biosynthetic process"/>
    <property type="evidence" value="ECO:0007669"/>
    <property type="project" value="UniProtKB-KW"/>
</dbReference>
<evidence type="ECO:0000256" key="6">
    <source>
        <dbReference type="ARBA" id="ARBA00022737"/>
    </source>
</evidence>
<dbReference type="SMART" id="SM00210">
    <property type="entry name" value="TSPN"/>
    <property type="match status" value="1"/>
</dbReference>
<dbReference type="PANTHER" id="PTHR46698">
    <property type="entry name" value="CROSSVEINLESS 2"/>
    <property type="match status" value="1"/>
</dbReference>
<protein>
    <submittedName>
        <fullName evidence="15">Kielin/chordin-like protein</fullName>
    </submittedName>
</protein>
<dbReference type="SMART" id="SM00181">
    <property type="entry name" value="EGF"/>
    <property type="match status" value="2"/>
</dbReference>
<name>A0A444U4L6_ACIRT</name>
<evidence type="ECO:0000256" key="10">
    <source>
        <dbReference type="SAM" id="MobiDB-lite"/>
    </source>
</evidence>
<feature type="domain" description="VWFC" evidence="12">
    <location>
        <begin position="2791"/>
        <end position="2851"/>
    </location>
</feature>
<evidence type="ECO:0000256" key="4">
    <source>
        <dbReference type="ARBA" id="ARBA00022525"/>
    </source>
</evidence>
<dbReference type="EMBL" id="SCEB01215316">
    <property type="protein sequence ID" value="RXM30156.1"/>
    <property type="molecule type" value="Genomic_DNA"/>
</dbReference>
<feature type="domain" description="VWFC" evidence="12">
    <location>
        <begin position="1394"/>
        <end position="1453"/>
    </location>
</feature>
<dbReference type="SMART" id="SM00131">
    <property type="entry name" value="KU"/>
    <property type="match status" value="1"/>
</dbReference>
<feature type="domain" description="VWFC" evidence="12">
    <location>
        <begin position="2090"/>
        <end position="2147"/>
    </location>
</feature>
<evidence type="ECO:0000256" key="9">
    <source>
        <dbReference type="PROSITE-ProRule" id="PRU00076"/>
    </source>
</evidence>
<dbReference type="SUPFAM" id="SSF57567">
    <property type="entry name" value="Serine protease inhibitors"/>
    <property type="match status" value="1"/>
</dbReference>
<dbReference type="Gene3D" id="1.10.1280.10">
    <property type="entry name" value="Di-copper center containing domain from catechol oxidase"/>
    <property type="match status" value="1"/>
</dbReference>
<feature type="domain" description="VWFC" evidence="12">
    <location>
        <begin position="2264"/>
        <end position="2323"/>
    </location>
</feature>
<feature type="domain" description="VWFC" evidence="12">
    <location>
        <begin position="2440"/>
        <end position="2498"/>
    </location>
</feature>
<evidence type="ECO:0000256" key="2">
    <source>
        <dbReference type="ARBA" id="ARBA00004613"/>
    </source>
</evidence>
<dbReference type="InterPro" id="IPR001007">
    <property type="entry name" value="VWF_dom"/>
</dbReference>
<dbReference type="PANTHER" id="PTHR46698:SF2">
    <property type="entry name" value="KIELIN_CHORDIN-LIKE PROTEIN"/>
    <property type="match status" value="1"/>
</dbReference>
<evidence type="ECO:0000256" key="1">
    <source>
        <dbReference type="ARBA" id="ARBA00004573"/>
    </source>
</evidence>
<dbReference type="PROSITE" id="PS51233">
    <property type="entry name" value="VWFD"/>
    <property type="match status" value="1"/>
</dbReference>
<dbReference type="CDD" id="cd00109">
    <property type="entry name" value="Kunitz-type"/>
    <property type="match status" value="1"/>
</dbReference>
<dbReference type="InterPro" id="IPR036880">
    <property type="entry name" value="Kunitz_BPTI_sf"/>
</dbReference>
<dbReference type="GO" id="GO:0005576">
    <property type="term" value="C:extracellular region"/>
    <property type="evidence" value="ECO:0007669"/>
    <property type="project" value="UniProtKB-SubCell"/>
</dbReference>
<dbReference type="Proteomes" id="UP000289886">
    <property type="component" value="Unassembled WGS sequence"/>
</dbReference>
<proteinExistence type="inferred from homology"/>
<dbReference type="GO" id="GO:0004867">
    <property type="term" value="F:serine-type endopeptidase inhibitor activity"/>
    <property type="evidence" value="ECO:0007669"/>
    <property type="project" value="InterPro"/>
</dbReference>
<dbReference type="InterPro" id="IPR008922">
    <property type="entry name" value="Di-copper_centre_dom_sf"/>
</dbReference>
<dbReference type="PROSITE" id="PS00280">
    <property type="entry name" value="BPTI_KUNITZ_1"/>
    <property type="match status" value="1"/>
</dbReference>
<dbReference type="InterPro" id="IPR014853">
    <property type="entry name" value="VWF/SSPO/ZAN-like_Cys-rich_dom"/>
</dbReference>
<feature type="region of interest" description="Disordered" evidence="10">
    <location>
        <begin position="276"/>
        <end position="296"/>
    </location>
</feature>
<dbReference type="Pfam" id="PF00264">
    <property type="entry name" value="Tyrosinase"/>
    <property type="match status" value="1"/>
</dbReference>
<dbReference type="Gene3D" id="2.10.70.10">
    <property type="entry name" value="Complement Module, domain 1"/>
    <property type="match status" value="7"/>
</dbReference>
<evidence type="ECO:0000256" key="3">
    <source>
        <dbReference type="ARBA" id="ARBA00009928"/>
    </source>
</evidence>
<feature type="domain" description="VWFC" evidence="12">
    <location>
        <begin position="1853"/>
        <end position="1912"/>
    </location>
</feature>
<dbReference type="SUPFAM" id="SSF49899">
    <property type="entry name" value="Concanavalin A-like lectins/glucanases"/>
    <property type="match status" value="1"/>
</dbReference>
<comment type="subcellular location">
    <subcellularLocation>
        <location evidence="1">Melanosome membrane</location>
        <topology evidence="1">Single-pass type I membrane protein</topology>
    </subcellularLocation>
    <subcellularLocation>
        <location evidence="2">Secreted</location>
    </subcellularLocation>
</comment>
<feature type="domain" description="VWFC" evidence="12">
    <location>
        <begin position="1512"/>
        <end position="1571"/>
    </location>
</feature>
<dbReference type="SMART" id="SM00215">
    <property type="entry name" value="VWC_out"/>
    <property type="match status" value="17"/>
</dbReference>
<feature type="domain" description="VWFC" evidence="12">
    <location>
        <begin position="2613"/>
        <end position="2681"/>
    </location>
</feature>
<sequence>MKDPRPSKSSCGSEHLRKDTESQMMKGLGVIDLLEALNITRSIKGVSKAKGLEPGIPAWKFRQRVPHLTLPRDYSIYFLSTMQGSIGFHFVAQQAKNSDSTLISFISPTAMKKDGHPLLQLISSTRSNQLRLEYRAVHSMEPATILFPGGTPFSNSKWARIALNLEAHKITLFIDCEESIIFEKNQGEDVLSLILPIDLEITFASMPGNKASKFLGYWQTAEISPSGFLRRPWHCENLSDSLPYSLAEERSVDSQLEAPLITDPSQHVEHQSDFANYQQQQSEPENFPRGPRPRPQAQDELLRRLEEAVDNLSMMLDMVKAQNTDLVARVKYLETCECRRLTCSWEGREYVEGSRWDKDRCTVCLCVKGEVRCSVGGECADPCVSNPCLNGGVCQPLTFDSEQHPSGFRCKCPPTSTGRLCEKPMIQACSLPKMVGHCTSARDPRRRWFYNALSGACEEFTYSGCRGNSNNFESLDACQRRCLLGACCFREPRVPDAQMGFDREGYDRYGYNMSDLDRTGRKRLAVNRDRSGPALFGPNGQVFSGLSDGKRFDKYGFDQQGYGRDGFHRDSGFNLTGYNRNGEFDHRYEFSLEGYNRQGLNRAGFDCSGLDTEGFSYLGPCAGFIYRCEQLLLSDCQQLNKDNHRRDAVSFSPGKQCSDIVCGEGCGCSFNGQTYRFGESFEYGCEVCLCTYTGAVECSCRHLNQRKEVRDMTLKERRLYQQALQSLYSKQGTWEDFAKIRAEYAPQANGQYSFLPWHRYFLKMVERELQKGSSCEIYIPYFEWTIDAGSMETSAIWQANFFGGNGDQQTNCVAYHPFQHENVWSPCLRRRFNTSVILPDVINIQLILAEEDFKQFSLQIETVSGLFHLWVGGHMASPFCPYDPIFLSHYAFMDKLWMHWQERSLDGLPRYPLQLRYVKMKPFEVAPDDVLHSKHQLCTIYVPVTLGAPCNLTTSPTISGFDSEGYSRHGFDSEGYNRDGYNRHGINRRGENDHLGIYDKNGYNKQGYDRSGFDQMGWDQYGYGRDNFDRDNFDAEGYDSSGYNRYGYNRSEVTPFGMRRDGTILPHIRGEVIDQMFENGYDIFGFDKFGLDSSGFDVFGFHINGYDKDSCNYFYHGPHYTRFYFFIQLQITMIGTDILSNIKRICPRITPLPEWWLIQNWMNVDVQETLTMIRHIEQKWASQHPFDSGYIPNISSVQENGLWLPITPDLRFCFELHWFSGCPIGTAPVTCPDLCSNAQCAGYQEAKCRVHNRGSCFTEWYDRATGSHVMCQGCSYEGNIYNNEESFNYDECTTCVCLFFYKNSMNGRVQCIDQECPPTNCQHPIIPRDTCCPECVGCVYNGKRLRNGQSFQSDRGTMCTCRNGNVQCLGVQCLDLPCLDQYVPPGECCPVCRPGCEYEGEMYDNGVIFLSRTNPCMNCSCLDSLVRCSPVQCQPISCGNPFQKPGQCCPSCPACELDGRPYDHEQPFTTLDGCQKCTCVNGKPSCIDIQQCPHTCTHGVKPPFGPCCRDCSSCDFHGQLIPNGMSFVANGDVCEHCLCTNGNVVCSRITCPSLDCTAFEKVPGKCCPKCRGCHLNGQEYVNGDRVSNGDRCAECTCVNGDIHCNPVACPPVQCRNPVQRPGDCCPRCEECEYDSKTFVDGQSFISAVNPCLSCRCSAGRVSCERLDPNCPPIRCSHPAKQIGQCCPSCEVCEYERRIYTSGRVFTPPGSSPCLQCTCNACKRREMGLSCKECKRKTTLNFAKIAYFSLKKLLKVMGILNKTKGGNVRCQEEVCPPVQCSNPVIDPQHCCPICKVCVLNGVEFEDGTDWEPDEDPCSTCVCTNGEPVCRLSPCPRITCLHPTKMNSDCCAVCDRCTYNQRIYNNGQDFIDPDIPCQNCRCQDGTVNCIPTVCSPVTCSRPEMKAGQCCPRCPDCMFENRVFVNGEEFPNPLNPCQRCVCYNGHVNCEDHTCPGATCTYPLPGSCCKNNCNGCNYAGKEYPNGAEFPHPTDKCKDCHCINGNVQCLSKRCPPLLCSNPFLTPGECCPQCPAPPAECLYAGLPYKHMERFYDPSEKCRSCICNNGTITCQRRPCAPILCANPIVQDCCRTCDGCWYGGKELANGEQFADVSDACRLCLCREGTVSCERRACPAVDCPFPVQAQCCQACEGCNYLGQEYLNGQEFTDPQNQCKRCTCMSGFVNCSPKPCYNPGCTHPISLPGKCCPVCEGCFYNGVVIINGQTFHDPADSCSQCTCRSGSVQCIKRLCSPAPCPHPVVGPCDCPLCDGCYFQGRDYIDGQTFQGSKGGCQECTCFNGGVTCVSVTCPPVSCRNPATPPGECCPQCTGICHYLDRVYETGATFDSPADSCSKCTCINEVVTCHKTSCPQQCSHPVPSPACCPSCDRCFYEGFEFSNRQTFHSPSDPCQRCNCLHGNVVCTTVVCPQTTCNNPLTKPGQCCPECPVCSYFGKEYAVGVHWPSSTNDCQECACVQGEVRCSEVRCDVTCSYPSRLPGQCCPLCQECFFEGVLYSDGEDFTPDNCRQCSCNGGNVNCGNTLCPRLNCMHQVTDPGTCCPRCRGCVYNGREYTDGSSWFATTTPCMSCMCVDGVTTCSEIRCVSPCVNQIHVPGECCPLCADCVYNDRIYGPGDSFQPASDPCEICTCEVMPDGEQHLRCYRKQCPSLVDCPKNHIHFPGSDQCCPTCAQPLSNCTATLVGSEVHATDDPCYTCQCKYKLNLRNVLFVLAPECVIEAENRRVSDGESWTDSVDECITCTCNLGHIECHIEECAPVICQDGLVKVKSPGKCCYECQDPDISCMYQGTLYQSNEHWEVDECTTCTCVSGEVHCQTERCPQVSCASDETPALIPGMCCPHCIPRPATCIAFGDPHYRTFDGKMIHFQGACTYVLAEDCEGGDFSIHATNDDRGRKGVSWTKEVTVLIGDVVVQLLQNWVVVVDYQTVTLPFLKEPYIYIERKTNTILLNTNIGVKVLWDGKSHLEVSVPGTYKGHMCGLCGNFNNYPQDDMRIRTGQIVLSEAAFGNSWKVQAENQTNAHCTDGEDIDPCKEAGYRARKEGNAKCKILKSKVFERCHNVVPPEMFFASCVYDLCACGSNGDDCLCDALEAYASECRESGVILQWRSPALCAVGCPQDRGYIFDECGPPCPKTCFNKDVPLGVIEAHCFKPCVPGCQCPAGLVEHESHCIQPEACPKIIYGNI</sequence>
<dbReference type="InterPro" id="IPR013320">
    <property type="entry name" value="ConA-like_dom_sf"/>
</dbReference>
<evidence type="ECO:0000259" key="14">
    <source>
        <dbReference type="PROSITE" id="PS51233"/>
    </source>
</evidence>
<reference evidence="15 16" key="1">
    <citation type="submission" date="2019-01" db="EMBL/GenBank/DDBJ databases">
        <title>Draft Genome and Complete Hox-Cluster Characterization of the Sterlet Sturgeon (Acipenser ruthenus).</title>
        <authorList>
            <person name="Wei Q."/>
        </authorList>
    </citation>
    <scope>NUCLEOTIDE SEQUENCE [LARGE SCALE GENOMIC DNA]</scope>
    <source>
        <strain evidence="15">WHYD16114868_AA</strain>
        <tissue evidence="15">Blood</tissue>
    </source>
</reference>
<dbReference type="GO" id="GO:0016491">
    <property type="term" value="F:oxidoreductase activity"/>
    <property type="evidence" value="ECO:0007669"/>
    <property type="project" value="InterPro"/>
</dbReference>
<dbReference type="SMART" id="SM00216">
    <property type="entry name" value="VWD"/>
    <property type="match status" value="1"/>
</dbReference>
<dbReference type="InterPro" id="IPR036084">
    <property type="entry name" value="Ser_inhib-like_sf"/>
</dbReference>
<accession>A0A444U4L6</accession>
<comment type="caution">
    <text evidence="15">The sequence shown here is derived from an EMBL/GenBank/DDBJ whole genome shotgun (WGS) entry which is preliminary data.</text>
</comment>
<dbReference type="Gene3D" id="2.60.120.200">
    <property type="match status" value="1"/>
</dbReference>
<organism evidence="15 16">
    <name type="scientific">Acipenser ruthenus</name>
    <name type="common">Sterlet sturgeon</name>
    <dbReference type="NCBI Taxonomy" id="7906"/>
    <lineage>
        <taxon>Eukaryota</taxon>
        <taxon>Metazoa</taxon>
        <taxon>Chordata</taxon>
        <taxon>Craniata</taxon>
        <taxon>Vertebrata</taxon>
        <taxon>Euteleostomi</taxon>
        <taxon>Actinopterygii</taxon>
        <taxon>Chondrostei</taxon>
        <taxon>Acipenseriformes</taxon>
        <taxon>Acipenseridae</taxon>
        <taxon>Acipenser</taxon>
    </lineage>
</organism>
<feature type="domain" description="EGF-like" evidence="11">
    <location>
        <begin position="380"/>
        <end position="422"/>
    </location>
</feature>
<evidence type="ECO:0000256" key="5">
    <source>
        <dbReference type="ARBA" id="ARBA00022729"/>
    </source>
</evidence>
<dbReference type="PROSITE" id="PS01208">
    <property type="entry name" value="VWFC_1"/>
    <property type="match status" value="9"/>
</dbReference>
<dbReference type="PROSITE" id="PS50184">
    <property type="entry name" value="VWFC_2"/>
    <property type="match status" value="21"/>
</dbReference>
<dbReference type="CDD" id="cd19941">
    <property type="entry name" value="TIL"/>
    <property type="match status" value="1"/>
</dbReference>
<dbReference type="SMART" id="SM00832">
    <property type="entry name" value="C8"/>
    <property type="match status" value="1"/>
</dbReference>
<evidence type="ECO:0000259" key="12">
    <source>
        <dbReference type="PROSITE" id="PS50184"/>
    </source>
</evidence>
<dbReference type="PROSITE" id="PS50026">
    <property type="entry name" value="EGF_3"/>
    <property type="match status" value="1"/>
</dbReference>
<dbReference type="SUPFAM" id="SSF57196">
    <property type="entry name" value="EGF/Laminin"/>
    <property type="match status" value="1"/>
</dbReference>
<dbReference type="SUPFAM" id="SSF57603">
    <property type="entry name" value="FnI-like domain"/>
    <property type="match status" value="24"/>
</dbReference>
<keyword evidence="4" id="KW-0964">Secreted</keyword>
<dbReference type="GO" id="GO:0033162">
    <property type="term" value="C:melanosome membrane"/>
    <property type="evidence" value="ECO:0007669"/>
    <property type="project" value="UniProtKB-SubCell"/>
</dbReference>
<dbReference type="InterPro" id="IPR020901">
    <property type="entry name" value="Prtase_inh_Kunz-CS"/>
</dbReference>
<evidence type="ECO:0000259" key="13">
    <source>
        <dbReference type="PROSITE" id="PS50279"/>
    </source>
</evidence>
<feature type="disulfide bond" evidence="9">
    <location>
        <begin position="412"/>
        <end position="421"/>
    </location>
</feature>
<dbReference type="PRINTS" id="PR00092">
    <property type="entry name" value="TYROSINASE"/>
</dbReference>
<keyword evidence="8 9" id="KW-1015">Disulfide bond</keyword>
<feature type="domain" description="VWFC" evidence="12">
    <location>
        <begin position="2498"/>
        <end position="2555"/>
    </location>
</feature>
<feature type="domain" description="VWFC" evidence="12">
    <location>
        <begin position="1794"/>
        <end position="1853"/>
    </location>
</feature>
<keyword evidence="9" id="KW-0245">EGF-like domain</keyword>
<feature type="region of interest" description="Disordered" evidence="10">
    <location>
        <begin position="1"/>
        <end position="20"/>
    </location>
</feature>
<feature type="domain" description="VWFC" evidence="12">
    <location>
        <begin position="1629"/>
        <end position="1690"/>
    </location>
</feature>